<reference evidence="1" key="1">
    <citation type="submission" date="2021-03" db="EMBL/GenBank/DDBJ databases">
        <authorList>
            <consortium name="DOE Joint Genome Institute"/>
            <person name="Ahrendt S."/>
            <person name="Looney B.P."/>
            <person name="Miyauchi S."/>
            <person name="Morin E."/>
            <person name="Drula E."/>
            <person name="Courty P.E."/>
            <person name="Chicoki N."/>
            <person name="Fauchery L."/>
            <person name="Kohler A."/>
            <person name="Kuo A."/>
            <person name="Labutti K."/>
            <person name="Pangilinan J."/>
            <person name="Lipzen A."/>
            <person name="Riley R."/>
            <person name="Andreopoulos W."/>
            <person name="He G."/>
            <person name="Johnson J."/>
            <person name="Barry K.W."/>
            <person name="Grigoriev I.V."/>
            <person name="Nagy L."/>
            <person name="Hibbett D."/>
            <person name="Henrissat B."/>
            <person name="Matheny P.B."/>
            <person name="Labbe J."/>
            <person name="Martin F."/>
        </authorList>
    </citation>
    <scope>NUCLEOTIDE SEQUENCE</scope>
    <source>
        <strain evidence="1">HHB10654</strain>
    </source>
</reference>
<accession>A0ACB8SQM6</accession>
<evidence type="ECO:0000313" key="2">
    <source>
        <dbReference type="Proteomes" id="UP000814140"/>
    </source>
</evidence>
<keyword evidence="2" id="KW-1185">Reference proteome</keyword>
<proteinExistence type="predicted"/>
<name>A0ACB8SQM6_9AGAM</name>
<organism evidence="1 2">
    <name type="scientific">Artomyces pyxidatus</name>
    <dbReference type="NCBI Taxonomy" id="48021"/>
    <lineage>
        <taxon>Eukaryota</taxon>
        <taxon>Fungi</taxon>
        <taxon>Dikarya</taxon>
        <taxon>Basidiomycota</taxon>
        <taxon>Agaricomycotina</taxon>
        <taxon>Agaricomycetes</taxon>
        <taxon>Russulales</taxon>
        <taxon>Auriscalpiaceae</taxon>
        <taxon>Artomyces</taxon>
    </lineage>
</organism>
<evidence type="ECO:0000313" key="1">
    <source>
        <dbReference type="EMBL" id="KAI0058537.1"/>
    </source>
</evidence>
<reference evidence="1" key="2">
    <citation type="journal article" date="2022" name="New Phytol.">
        <title>Evolutionary transition to the ectomycorrhizal habit in the genomes of a hyperdiverse lineage of mushroom-forming fungi.</title>
        <authorList>
            <person name="Looney B."/>
            <person name="Miyauchi S."/>
            <person name="Morin E."/>
            <person name="Drula E."/>
            <person name="Courty P.E."/>
            <person name="Kohler A."/>
            <person name="Kuo A."/>
            <person name="LaButti K."/>
            <person name="Pangilinan J."/>
            <person name="Lipzen A."/>
            <person name="Riley R."/>
            <person name="Andreopoulos W."/>
            <person name="He G."/>
            <person name="Johnson J."/>
            <person name="Nolan M."/>
            <person name="Tritt A."/>
            <person name="Barry K.W."/>
            <person name="Grigoriev I.V."/>
            <person name="Nagy L.G."/>
            <person name="Hibbett D."/>
            <person name="Henrissat B."/>
            <person name="Matheny P.B."/>
            <person name="Labbe J."/>
            <person name="Martin F.M."/>
        </authorList>
    </citation>
    <scope>NUCLEOTIDE SEQUENCE</scope>
    <source>
        <strain evidence="1">HHB10654</strain>
    </source>
</reference>
<sequence length="230" mass="25613">MSESQATPILVHHLSVSRSQTILWLLEELEVPYKVEFHQRTPEMQAPKELRAVHPIGRSPVIVDGDVTLAESGAVIEYIIKKYGNGKATPPKDGELIDLYFRHFAEGTFMPLLGNRFIYSIVPQKAPFFLRPLLRSVFSNLDSRLIERPMKATLDYTESVLAKSGGWFAGGEEPTAADFAMSFGLDLMSVKAPDSVGPAIKAWVARIHERPAYKRVSFCAVSIRAINAKL</sequence>
<gene>
    <name evidence="1" type="ORF">BV25DRAFT_1861864</name>
</gene>
<dbReference type="EMBL" id="MU277234">
    <property type="protein sequence ID" value="KAI0058537.1"/>
    <property type="molecule type" value="Genomic_DNA"/>
</dbReference>
<protein>
    <submittedName>
        <fullName evidence="1">Thioredoxin-like protein</fullName>
    </submittedName>
</protein>
<dbReference type="Proteomes" id="UP000814140">
    <property type="component" value="Unassembled WGS sequence"/>
</dbReference>
<comment type="caution">
    <text evidence="1">The sequence shown here is derived from an EMBL/GenBank/DDBJ whole genome shotgun (WGS) entry which is preliminary data.</text>
</comment>